<evidence type="ECO:0000313" key="1">
    <source>
        <dbReference type="EMBL" id="DAD27783.1"/>
    </source>
</evidence>
<dbReference type="AlphaFoldDB" id="A0A822Y6X7"/>
<dbReference type="Proteomes" id="UP000607653">
    <property type="component" value="Unassembled WGS sequence"/>
</dbReference>
<reference evidence="1 2" key="1">
    <citation type="journal article" date="2020" name="Mol. Biol. Evol.">
        <title>Distinct Expression and Methylation Patterns for Genes with Different Fates following a Single Whole-Genome Duplication in Flowering Plants.</title>
        <authorList>
            <person name="Shi T."/>
            <person name="Rahmani R.S."/>
            <person name="Gugger P.F."/>
            <person name="Wang M."/>
            <person name="Li H."/>
            <person name="Zhang Y."/>
            <person name="Li Z."/>
            <person name="Wang Q."/>
            <person name="Van de Peer Y."/>
            <person name="Marchal K."/>
            <person name="Chen J."/>
        </authorList>
    </citation>
    <scope>NUCLEOTIDE SEQUENCE [LARGE SCALE GENOMIC DNA]</scope>
    <source>
        <tissue evidence="1">Leaf</tissue>
    </source>
</reference>
<keyword evidence="2" id="KW-1185">Reference proteome</keyword>
<name>A0A822Y6X7_NELNU</name>
<organism evidence="1 2">
    <name type="scientific">Nelumbo nucifera</name>
    <name type="common">Sacred lotus</name>
    <dbReference type="NCBI Taxonomy" id="4432"/>
    <lineage>
        <taxon>Eukaryota</taxon>
        <taxon>Viridiplantae</taxon>
        <taxon>Streptophyta</taxon>
        <taxon>Embryophyta</taxon>
        <taxon>Tracheophyta</taxon>
        <taxon>Spermatophyta</taxon>
        <taxon>Magnoliopsida</taxon>
        <taxon>Proteales</taxon>
        <taxon>Nelumbonaceae</taxon>
        <taxon>Nelumbo</taxon>
    </lineage>
</organism>
<proteinExistence type="predicted"/>
<evidence type="ECO:0000313" key="2">
    <source>
        <dbReference type="Proteomes" id="UP000607653"/>
    </source>
</evidence>
<sequence>MKQKKKEKPPRCEEKTPIAALTMDIEAIHDGRKKELLSTNLRNLKALFECD</sequence>
<dbReference type="EMBL" id="DUZY01000002">
    <property type="protein sequence ID" value="DAD27783.1"/>
    <property type="molecule type" value="Genomic_DNA"/>
</dbReference>
<comment type="caution">
    <text evidence="1">The sequence shown here is derived from an EMBL/GenBank/DDBJ whole genome shotgun (WGS) entry which is preliminary data.</text>
</comment>
<accession>A0A822Y6X7</accession>
<protein>
    <submittedName>
        <fullName evidence="1">Uncharacterized protein</fullName>
    </submittedName>
</protein>
<gene>
    <name evidence="1" type="ORF">HUJ06_029251</name>
</gene>